<sequence>MTPDPDNFGAWAYQPQQPIPGAAGGPLSGLLFNVKDLYGVDGWPLTASTQAQLPPVVPSPLVTRLLDLGATLMGKTHLHEIALGITGANPVAAGRNPLDPARVPGGSSSGAAITVALGEVDFALGTDTGGSIRVPAAWCGVVGFKPTKDHPTWPTTGILPLSQTCDHAGPLTRDVATAARLHAALSGKKLEATSWDGLRVGLWRPEEWLQAEALGALDEVGAKVEALGASVKEFRLPDMLDAYSPIVQSEAAAIHAAALDDSPTGFSQGTEALLRLGAARPHEEVLAARAKRDGYRARLEDLFTQFDVLLAPAVPGVAPLTGQEELALPEGQPHSALTPLRVAVLRLSVPFSLLGVPVVSLPRPAGALSVGVQLVGAWNTDAELLGLALSLESALG</sequence>
<accession>A0ABY5YL16</accession>
<dbReference type="Proteomes" id="UP001060261">
    <property type="component" value="Chromosome"/>
</dbReference>
<dbReference type="InterPro" id="IPR036928">
    <property type="entry name" value="AS_sf"/>
</dbReference>
<evidence type="ECO:0000313" key="2">
    <source>
        <dbReference type="EMBL" id="UWX65515.1"/>
    </source>
</evidence>
<dbReference type="RefSeq" id="WP_260561771.1">
    <property type="nucleotide sequence ID" value="NZ_BAABEC010000189.1"/>
</dbReference>
<dbReference type="PANTHER" id="PTHR11895:SF151">
    <property type="entry name" value="GLUTAMYL-TRNA(GLN) AMIDOTRANSFERASE SUBUNIT A"/>
    <property type="match status" value="1"/>
</dbReference>
<keyword evidence="3" id="KW-1185">Reference proteome</keyword>
<dbReference type="InterPro" id="IPR023631">
    <property type="entry name" value="Amidase_dom"/>
</dbReference>
<dbReference type="InterPro" id="IPR000120">
    <property type="entry name" value="Amidase"/>
</dbReference>
<proteinExistence type="predicted"/>
<feature type="domain" description="Amidase" evidence="1">
    <location>
        <begin position="21"/>
        <end position="385"/>
    </location>
</feature>
<name>A0ABY5YL16_9DEIO</name>
<reference evidence="2" key="1">
    <citation type="submission" date="2022-09" db="EMBL/GenBank/DDBJ databases">
        <title>genome sequence of Deinococcus rubellus.</title>
        <authorList>
            <person name="Srinivasan S."/>
        </authorList>
    </citation>
    <scope>NUCLEOTIDE SEQUENCE</scope>
    <source>
        <strain evidence="2">Ant6</strain>
    </source>
</reference>
<protein>
    <submittedName>
        <fullName evidence="2">Amidase</fullName>
    </submittedName>
</protein>
<dbReference type="SUPFAM" id="SSF75304">
    <property type="entry name" value="Amidase signature (AS) enzymes"/>
    <property type="match status" value="1"/>
</dbReference>
<dbReference type="Gene3D" id="3.90.1300.10">
    <property type="entry name" value="Amidase signature (AS) domain"/>
    <property type="match status" value="1"/>
</dbReference>
<gene>
    <name evidence="2" type="ORF">N0D28_07660</name>
</gene>
<evidence type="ECO:0000259" key="1">
    <source>
        <dbReference type="Pfam" id="PF01425"/>
    </source>
</evidence>
<dbReference type="Pfam" id="PF01425">
    <property type="entry name" value="Amidase"/>
    <property type="match status" value="1"/>
</dbReference>
<organism evidence="2 3">
    <name type="scientific">Deinococcus rubellus</name>
    <dbReference type="NCBI Taxonomy" id="1889240"/>
    <lineage>
        <taxon>Bacteria</taxon>
        <taxon>Thermotogati</taxon>
        <taxon>Deinococcota</taxon>
        <taxon>Deinococci</taxon>
        <taxon>Deinococcales</taxon>
        <taxon>Deinococcaceae</taxon>
        <taxon>Deinococcus</taxon>
    </lineage>
</organism>
<dbReference type="EMBL" id="CP104213">
    <property type="protein sequence ID" value="UWX65515.1"/>
    <property type="molecule type" value="Genomic_DNA"/>
</dbReference>
<evidence type="ECO:0000313" key="3">
    <source>
        <dbReference type="Proteomes" id="UP001060261"/>
    </source>
</evidence>
<dbReference type="PANTHER" id="PTHR11895">
    <property type="entry name" value="TRANSAMIDASE"/>
    <property type="match status" value="1"/>
</dbReference>